<evidence type="ECO:0000313" key="3">
    <source>
        <dbReference type="Proteomes" id="UP001141259"/>
    </source>
</evidence>
<proteinExistence type="predicted"/>
<dbReference type="InterPro" id="IPR004360">
    <property type="entry name" value="Glyas_Fos-R_dOase_dom"/>
</dbReference>
<protein>
    <recommendedName>
        <fullName evidence="1">Glyoxalase/fosfomycin resistance/dioxygenase domain-containing protein</fullName>
    </recommendedName>
</protein>
<accession>A0A9X3A2Z9</accession>
<dbReference type="Proteomes" id="UP001141259">
    <property type="component" value="Unassembled WGS sequence"/>
</dbReference>
<gene>
    <name evidence="2" type="ORF">NZH93_22410</name>
</gene>
<sequence>MLLSHPVRGLRRIELTTRAPEATADFFSQLLGWSVLPEAGEVYGGWVGDRLAVRISPGEHVDWRLVFAGVPVRASEHGVAVDRGRVLHGPWAPEPRPGEPCWLEMLGDRDADYARELGWSVRDPAEPFSLLDVDPDGTPRAVAGRLTTDTGLPPGWMVYFSVPDLDAAVASATDLGGSVVTDPHEVPTGLVASIADPAGAVVTLLENPAGWGGAWAHVPEPTGSGTP</sequence>
<feature type="domain" description="Glyoxalase/fosfomycin resistance/dioxygenase" evidence="1">
    <location>
        <begin position="11"/>
        <end position="202"/>
    </location>
</feature>
<dbReference type="InterPro" id="IPR029068">
    <property type="entry name" value="Glyas_Bleomycin-R_OHBP_Dase"/>
</dbReference>
<organism evidence="2 3">
    <name type="scientific">Umezawaea endophytica</name>
    <dbReference type="NCBI Taxonomy" id="1654476"/>
    <lineage>
        <taxon>Bacteria</taxon>
        <taxon>Bacillati</taxon>
        <taxon>Actinomycetota</taxon>
        <taxon>Actinomycetes</taxon>
        <taxon>Pseudonocardiales</taxon>
        <taxon>Pseudonocardiaceae</taxon>
        <taxon>Umezawaea</taxon>
    </lineage>
</organism>
<dbReference type="RefSeq" id="WP_259625117.1">
    <property type="nucleotide sequence ID" value="NZ_JANYMP010000010.1"/>
</dbReference>
<dbReference type="SUPFAM" id="SSF54593">
    <property type="entry name" value="Glyoxalase/Bleomycin resistance protein/Dihydroxybiphenyl dioxygenase"/>
    <property type="match status" value="1"/>
</dbReference>
<comment type="caution">
    <text evidence="2">The sequence shown here is derived from an EMBL/GenBank/DDBJ whole genome shotgun (WGS) entry which is preliminary data.</text>
</comment>
<dbReference type="AlphaFoldDB" id="A0A9X3A2Z9"/>
<dbReference type="PANTHER" id="PTHR33993:SF14">
    <property type="entry name" value="GB|AAF24581.1"/>
    <property type="match status" value="1"/>
</dbReference>
<dbReference type="Pfam" id="PF00903">
    <property type="entry name" value="Glyoxalase"/>
    <property type="match status" value="1"/>
</dbReference>
<dbReference type="EMBL" id="JANYMP010000010">
    <property type="protein sequence ID" value="MCS7479623.1"/>
    <property type="molecule type" value="Genomic_DNA"/>
</dbReference>
<keyword evidence="3" id="KW-1185">Reference proteome</keyword>
<evidence type="ECO:0000259" key="1">
    <source>
        <dbReference type="Pfam" id="PF00903"/>
    </source>
</evidence>
<reference evidence="2" key="1">
    <citation type="submission" date="2022-08" db="EMBL/GenBank/DDBJ databases">
        <authorList>
            <person name="Tistechok S."/>
            <person name="Samborskyy M."/>
            <person name="Roman I."/>
        </authorList>
    </citation>
    <scope>NUCLEOTIDE SEQUENCE</scope>
    <source>
        <strain evidence="2">DSM 103496</strain>
    </source>
</reference>
<evidence type="ECO:0000313" key="2">
    <source>
        <dbReference type="EMBL" id="MCS7479623.1"/>
    </source>
</evidence>
<name>A0A9X3A2Z9_9PSEU</name>
<dbReference type="Gene3D" id="3.10.180.10">
    <property type="entry name" value="2,3-Dihydroxybiphenyl 1,2-Dioxygenase, domain 1"/>
    <property type="match status" value="1"/>
</dbReference>
<dbReference type="PANTHER" id="PTHR33993">
    <property type="entry name" value="GLYOXALASE-RELATED"/>
    <property type="match status" value="1"/>
</dbReference>
<dbReference type="InterPro" id="IPR052164">
    <property type="entry name" value="Anthracycline_SecMetBiosynth"/>
</dbReference>